<organism evidence="2 3">
    <name type="scientific">Prorocentrum cordatum</name>
    <dbReference type="NCBI Taxonomy" id="2364126"/>
    <lineage>
        <taxon>Eukaryota</taxon>
        <taxon>Sar</taxon>
        <taxon>Alveolata</taxon>
        <taxon>Dinophyceae</taxon>
        <taxon>Prorocentrales</taxon>
        <taxon>Prorocentraceae</taxon>
        <taxon>Prorocentrum</taxon>
    </lineage>
</organism>
<feature type="region of interest" description="Disordered" evidence="1">
    <location>
        <begin position="65"/>
        <end position="100"/>
    </location>
</feature>
<feature type="region of interest" description="Disordered" evidence="1">
    <location>
        <begin position="173"/>
        <end position="198"/>
    </location>
</feature>
<evidence type="ECO:0000256" key="1">
    <source>
        <dbReference type="SAM" id="MobiDB-lite"/>
    </source>
</evidence>
<comment type="caution">
    <text evidence="2">The sequence shown here is derived from an EMBL/GenBank/DDBJ whole genome shotgun (WGS) entry which is preliminary data.</text>
</comment>
<dbReference type="EMBL" id="CAUYUJ010002642">
    <property type="protein sequence ID" value="CAK0801698.1"/>
    <property type="molecule type" value="Genomic_DNA"/>
</dbReference>
<dbReference type="Proteomes" id="UP001189429">
    <property type="component" value="Unassembled WGS sequence"/>
</dbReference>
<feature type="compositionally biased region" description="Low complexity" evidence="1">
    <location>
        <begin position="403"/>
        <end position="415"/>
    </location>
</feature>
<evidence type="ECO:0008006" key="4">
    <source>
        <dbReference type="Google" id="ProtNLM"/>
    </source>
</evidence>
<gene>
    <name evidence="2" type="ORF">PCOR1329_LOCUS9480</name>
</gene>
<evidence type="ECO:0000313" key="2">
    <source>
        <dbReference type="EMBL" id="CAK0801698.1"/>
    </source>
</evidence>
<feature type="compositionally biased region" description="Pro residues" evidence="1">
    <location>
        <begin position="76"/>
        <end position="94"/>
    </location>
</feature>
<reference evidence="2" key="1">
    <citation type="submission" date="2023-10" db="EMBL/GenBank/DDBJ databases">
        <authorList>
            <person name="Chen Y."/>
            <person name="Shah S."/>
            <person name="Dougan E. K."/>
            <person name="Thang M."/>
            <person name="Chan C."/>
        </authorList>
    </citation>
    <scope>NUCLEOTIDE SEQUENCE [LARGE SCALE GENOMIC DNA]</scope>
</reference>
<name>A0ABN9QDS3_9DINO</name>
<feature type="region of interest" description="Disordered" evidence="1">
    <location>
        <begin position="386"/>
        <end position="419"/>
    </location>
</feature>
<evidence type="ECO:0000313" key="3">
    <source>
        <dbReference type="Proteomes" id="UP001189429"/>
    </source>
</evidence>
<proteinExistence type="predicted"/>
<sequence>MLYYSDPAVSPCNVDDFIASLADGVGYYIDTAVTDGWCRVVTEVEAVRQQTGTTEWTSSATGSTYLPRVSSSAPSTPTPTSIPTPAPTSSPTPSPTSDYWIENTGWGTTSYYNAGVQPCNVTQFVAALTAGMGYYYDSSAQDGWCRSIDADSVESLRQEVGTSAWTGASTGKTYLPPLTSSPTYAPDSPTPTPTSYPTPIPTSYPTASPTQEGWVEYPGWGTLDYYVDPPTFPCNVTEFFSTLADGMGYYYDANVPGGLCRSMCCVENVDLLRQENGTSAWTDQHITPWGTPQITGSTYLPSLVPTPAPIGSPAAAAWVDYAGWGTVVSFYGPQEVPCDVDAFIATLTAGMGYYYDSGVAGGLCRSISAGHVESVRQEVGTSAWTEHGTGKTYLPTPTPSPTASPTTPTQASAAPLSVSATGDPHLVNVHGQRFDLYRPGVYPLVRIPRTAGRKTALLVLARAIRLGAGCKELYFTEVNITGMWSRRHRNLTWVAGEGESGRPRWRIFHQVGVKVVHGRTLLGIRYLNVLVRGLNKANYAIGGLLGEDDHTVAGTPPTDCVRLTGL</sequence>
<keyword evidence="3" id="KW-1185">Reference proteome</keyword>
<feature type="compositionally biased region" description="Pro residues" evidence="1">
    <location>
        <begin position="188"/>
        <end position="198"/>
    </location>
</feature>
<protein>
    <recommendedName>
        <fullName evidence="4">Phospholipase B-like</fullName>
    </recommendedName>
</protein>
<accession>A0ABN9QDS3</accession>